<dbReference type="InterPro" id="IPR002509">
    <property type="entry name" value="NODB_dom"/>
</dbReference>
<feature type="chain" id="PRO_5005638574" evidence="4">
    <location>
        <begin position="24"/>
        <end position="548"/>
    </location>
</feature>
<organism evidence="6 7">
    <name type="scientific">Christensenella hongkongensis</name>
    <dbReference type="NCBI Taxonomy" id="270498"/>
    <lineage>
        <taxon>Bacteria</taxon>
        <taxon>Bacillati</taxon>
        <taxon>Bacillota</taxon>
        <taxon>Clostridia</taxon>
        <taxon>Christensenellales</taxon>
        <taxon>Christensenellaceae</taxon>
        <taxon>Christensenella</taxon>
    </lineage>
</organism>
<gene>
    <name evidence="6" type="ORF">CHK_3139</name>
</gene>
<dbReference type="OrthoDB" id="61520at2"/>
<dbReference type="Proteomes" id="UP000034076">
    <property type="component" value="Unassembled WGS sequence"/>
</dbReference>
<keyword evidence="1" id="KW-0479">Metal-binding</keyword>
<dbReference type="AlphaFoldDB" id="A0A0M2NF31"/>
<dbReference type="GO" id="GO:0016810">
    <property type="term" value="F:hydrolase activity, acting on carbon-nitrogen (but not peptide) bonds"/>
    <property type="evidence" value="ECO:0007669"/>
    <property type="project" value="InterPro"/>
</dbReference>
<keyword evidence="2 6" id="KW-0378">Hydrolase</keyword>
<dbReference type="Gene3D" id="3.20.20.370">
    <property type="entry name" value="Glycoside hydrolase/deacetylase"/>
    <property type="match status" value="1"/>
</dbReference>
<name>A0A0M2NF31_9FIRM</name>
<proteinExistence type="predicted"/>
<evidence type="ECO:0000256" key="1">
    <source>
        <dbReference type="ARBA" id="ARBA00022723"/>
    </source>
</evidence>
<dbReference type="EC" id="3.5.1.-" evidence="6"/>
<sequence length="548" mass="59839">MKRHWKKLTAFLAAGVMLLPIVAACSKQESKSDPQAYRAQFQSTAENRLLDAADGVQAVKTLESEGNTLISVDCPSVQGNADVSARLKEFADGALAEFRTAADAAHSEKENADKVFEYTMTYKPYVIQGGIFSVKFTTNSKLIEPEKVNYVDAFAYDLGTGQQLAVADLFDTSQDYLNVLSRETQEYLMRNEILRKNMDESLFAQGTAANEANFSNFAITPEKILFFFNRGTIAPAEAGTFEVGIPLAKVDELLNAQIKAKLSAAGLAEGGDEGAAASQASPGSAGVTPAGPADTDIKQLRARDGFMPARSIDGIDPMNDKVIALTFDDGPHETLTPELLQILKDNDAVATFFVVGTNVEKYPELVKQAYEQGNDIGTHSWNHPADETWKNMSVDEKLEQYRKANDAIEAATGLRALFDRPPGGRMTESEAAQLGREQILWSMDPKDWKKANRDPDTIYTNVIEGGEGTEGKIADGGVILSHDIHESTVQAYDRIIKELKAEGYQFVTISQMMQIAEARGEELKYMFYNAPTAAQGQKSESGTGSEEE</sequence>
<dbReference type="RefSeq" id="WP_052740641.1">
    <property type="nucleotide sequence ID" value="NZ_LAYJ01000133.1"/>
</dbReference>
<dbReference type="InterPro" id="IPR011330">
    <property type="entry name" value="Glyco_hydro/deAcase_b/a-brl"/>
</dbReference>
<dbReference type="InterPro" id="IPR021729">
    <property type="entry name" value="DUF3298"/>
</dbReference>
<keyword evidence="4" id="KW-0732">Signal</keyword>
<evidence type="ECO:0000256" key="3">
    <source>
        <dbReference type="SAM" id="MobiDB-lite"/>
    </source>
</evidence>
<feature type="region of interest" description="Disordered" evidence="3">
    <location>
        <begin position="272"/>
        <end position="294"/>
    </location>
</feature>
<dbReference type="EMBL" id="LAYJ01000133">
    <property type="protein sequence ID" value="KKI49561.1"/>
    <property type="molecule type" value="Genomic_DNA"/>
</dbReference>
<dbReference type="GO" id="GO:0046872">
    <property type="term" value="F:metal ion binding"/>
    <property type="evidence" value="ECO:0007669"/>
    <property type="project" value="UniProtKB-KW"/>
</dbReference>
<keyword evidence="7" id="KW-1185">Reference proteome</keyword>
<dbReference type="InterPro" id="IPR050248">
    <property type="entry name" value="Polysacc_deacetylase_ArnD"/>
</dbReference>
<evidence type="ECO:0000313" key="6">
    <source>
        <dbReference type="EMBL" id="KKI49561.1"/>
    </source>
</evidence>
<dbReference type="Pfam" id="PF11738">
    <property type="entry name" value="DUF3298"/>
    <property type="match status" value="1"/>
</dbReference>
<dbReference type="GO" id="GO:0005975">
    <property type="term" value="P:carbohydrate metabolic process"/>
    <property type="evidence" value="ECO:0007669"/>
    <property type="project" value="InterPro"/>
</dbReference>
<dbReference type="STRING" id="270498.CHK_3139"/>
<dbReference type="GO" id="GO:0016020">
    <property type="term" value="C:membrane"/>
    <property type="evidence" value="ECO:0007669"/>
    <property type="project" value="TreeGrafter"/>
</dbReference>
<feature type="domain" description="NodB homology" evidence="5">
    <location>
        <begin position="321"/>
        <end position="507"/>
    </location>
</feature>
<dbReference type="Gene3D" id="3.90.640.20">
    <property type="entry name" value="Heat-shock cognate protein, ATPase"/>
    <property type="match status" value="1"/>
</dbReference>
<evidence type="ECO:0000256" key="2">
    <source>
        <dbReference type="ARBA" id="ARBA00022801"/>
    </source>
</evidence>
<protein>
    <submittedName>
        <fullName evidence="6">Peptidoglycan N-acetylglucosamine deacetylase</fullName>
        <ecNumber evidence="6">3.5.1.-</ecNumber>
    </submittedName>
</protein>
<dbReference type="PANTHER" id="PTHR10587">
    <property type="entry name" value="GLYCOSYL TRANSFERASE-RELATED"/>
    <property type="match status" value="1"/>
</dbReference>
<dbReference type="SUPFAM" id="SSF88713">
    <property type="entry name" value="Glycoside hydrolase/deacetylase"/>
    <property type="match status" value="1"/>
</dbReference>
<dbReference type="InterPro" id="IPR037126">
    <property type="entry name" value="PdaC/RsiV-like_sf"/>
</dbReference>
<evidence type="ECO:0000256" key="4">
    <source>
        <dbReference type="SAM" id="SignalP"/>
    </source>
</evidence>
<evidence type="ECO:0000313" key="7">
    <source>
        <dbReference type="Proteomes" id="UP000034076"/>
    </source>
</evidence>
<dbReference type="PANTHER" id="PTHR10587:SF133">
    <property type="entry name" value="CHITIN DEACETYLASE 1-RELATED"/>
    <property type="match status" value="1"/>
</dbReference>
<feature type="signal peptide" evidence="4">
    <location>
        <begin position="1"/>
        <end position="23"/>
    </location>
</feature>
<accession>A0A0M2NF31</accession>
<reference evidence="6 7" key="1">
    <citation type="submission" date="2015-04" db="EMBL/GenBank/DDBJ databases">
        <title>Draft genome sequence of bacteremic isolate Catabacter hongkongensis type strain HKU16T.</title>
        <authorList>
            <person name="Lau S.K."/>
            <person name="Teng J.L."/>
            <person name="Huang Y."/>
            <person name="Curreem S.O."/>
            <person name="Tsui S.K."/>
            <person name="Woo P.C."/>
        </authorList>
    </citation>
    <scope>NUCLEOTIDE SEQUENCE [LARGE SCALE GENOMIC DNA]</scope>
    <source>
        <strain evidence="6 7">HKU16</strain>
    </source>
</reference>
<feature type="compositionally biased region" description="Low complexity" evidence="3">
    <location>
        <begin position="274"/>
        <end position="286"/>
    </location>
</feature>
<dbReference type="PROSITE" id="PS51257">
    <property type="entry name" value="PROKAR_LIPOPROTEIN"/>
    <property type="match status" value="1"/>
</dbReference>
<comment type="caution">
    <text evidence="6">The sequence shown here is derived from an EMBL/GenBank/DDBJ whole genome shotgun (WGS) entry which is preliminary data.</text>
</comment>
<evidence type="ECO:0000259" key="5">
    <source>
        <dbReference type="PROSITE" id="PS51677"/>
    </source>
</evidence>
<dbReference type="PROSITE" id="PS51677">
    <property type="entry name" value="NODB"/>
    <property type="match status" value="1"/>
</dbReference>
<dbReference type="Pfam" id="PF01522">
    <property type="entry name" value="Polysacc_deac_1"/>
    <property type="match status" value="1"/>
</dbReference>